<dbReference type="InterPro" id="IPR001810">
    <property type="entry name" value="F-box_dom"/>
</dbReference>
<dbReference type="Pfam" id="PF12937">
    <property type="entry name" value="F-box-like"/>
    <property type="match status" value="1"/>
</dbReference>
<evidence type="ECO:0000313" key="3">
    <source>
        <dbReference type="Proteomes" id="UP000663845"/>
    </source>
</evidence>
<evidence type="ECO:0000259" key="1">
    <source>
        <dbReference type="PROSITE" id="PS50181"/>
    </source>
</evidence>
<comment type="caution">
    <text evidence="2">The sequence shown here is derived from an EMBL/GenBank/DDBJ whole genome shotgun (WGS) entry which is preliminary data.</text>
</comment>
<reference evidence="2" key="1">
    <citation type="submission" date="2021-02" db="EMBL/GenBank/DDBJ databases">
        <authorList>
            <person name="Nowell W R."/>
        </authorList>
    </citation>
    <scope>NUCLEOTIDE SEQUENCE</scope>
</reference>
<organism evidence="2 3">
    <name type="scientific">Adineta steineri</name>
    <dbReference type="NCBI Taxonomy" id="433720"/>
    <lineage>
        <taxon>Eukaryota</taxon>
        <taxon>Metazoa</taxon>
        <taxon>Spiralia</taxon>
        <taxon>Gnathifera</taxon>
        <taxon>Rotifera</taxon>
        <taxon>Eurotatoria</taxon>
        <taxon>Bdelloidea</taxon>
        <taxon>Adinetida</taxon>
        <taxon>Adinetidae</taxon>
        <taxon>Adineta</taxon>
    </lineage>
</organism>
<evidence type="ECO:0000313" key="2">
    <source>
        <dbReference type="EMBL" id="CAF1482220.1"/>
    </source>
</evidence>
<sequence length="270" mass="32300">MRFEELPNEIIYEIFDYLSAIDLLRCFFNLNSRFNKLLDQQLNKSHLDFRRISKVNFDYICEKYISSLVDQITSIHLSDDNDTPRQIKLFLTHDNFKLRQFIHLKSISLSCVQSRQLLYQIMIECSYLPCLTHFSLDSRGIEMDENDAEYFVYYLSELSELIYCYLDISWEFEVNFKKFSPSLSCVQSRQLLYQIMIECSYLPCLTHFSLDSRGIEMDENDAEYFVYYLSELSELIYCYLDISWEFEVNFKKFSPNESHISTSLKYLTLG</sequence>
<dbReference type="SUPFAM" id="SSF81383">
    <property type="entry name" value="F-box domain"/>
    <property type="match status" value="1"/>
</dbReference>
<feature type="domain" description="F-box" evidence="1">
    <location>
        <begin position="1"/>
        <end position="52"/>
    </location>
</feature>
<proteinExistence type="predicted"/>
<gene>
    <name evidence="2" type="ORF">JYZ213_LOCUS42438</name>
</gene>
<protein>
    <recommendedName>
        <fullName evidence="1">F-box domain-containing protein</fullName>
    </recommendedName>
</protein>
<accession>A0A815RXS9</accession>
<dbReference type="AlphaFoldDB" id="A0A815RXS9"/>
<name>A0A815RXS9_9BILA</name>
<dbReference type="Proteomes" id="UP000663845">
    <property type="component" value="Unassembled WGS sequence"/>
</dbReference>
<dbReference type="InterPro" id="IPR036047">
    <property type="entry name" value="F-box-like_dom_sf"/>
</dbReference>
<dbReference type="PROSITE" id="PS50181">
    <property type="entry name" value="FBOX"/>
    <property type="match status" value="1"/>
</dbReference>
<dbReference type="EMBL" id="CAJNOG010001964">
    <property type="protein sequence ID" value="CAF1482220.1"/>
    <property type="molecule type" value="Genomic_DNA"/>
</dbReference>